<dbReference type="Proteomes" id="UP001597540">
    <property type="component" value="Unassembled WGS sequence"/>
</dbReference>
<dbReference type="Pfam" id="PF04883">
    <property type="entry name" value="HK97-gp10_like"/>
    <property type="match status" value="1"/>
</dbReference>
<keyword evidence="2" id="KW-1185">Reference proteome</keyword>
<dbReference type="RefSeq" id="WP_379265371.1">
    <property type="nucleotide sequence ID" value="NZ_JBHUMJ010000019.1"/>
</dbReference>
<dbReference type="EMBL" id="JBHUMJ010000019">
    <property type="protein sequence ID" value="MFD2703813.1"/>
    <property type="molecule type" value="Genomic_DNA"/>
</dbReference>
<organism evidence="1 2">
    <name type="scientific">Paenibacillus shunpengii</name>
    <dbReference type="NCBI Taxonomy" id="2054424"/>
    <lineage>
        <taxon>Bacteria</taxon>
        <taxon>Bacillati</taxon>
        <taxon>Bacillota</taxon>
        <taxon>Bacilli</taxon>
        <taxon>Bacillales</taxon>
        <taxon>Paenibacillaceae</taxon>
        <taxon>Paenibacillus</taxon>
    </lineage>
</organism>
<sequence length="133" mass="15485">MKLGNFDFSEFEKLQKRMKNMEKEWPLFMESCIKELGARLLAKTSARTPVDTNHLRSNWMAGVVNHLPSGGVQIEISNPVEYAKYVEYGHVKRNRVDWVDGKFMLTISSRELEEQLPAILNKKIKQYIDKHMG</sequence>
<evidence type="ECO:0000313" key="2">
    <source>
        <dbReference type="Proteomes" id="UP001597540"/>
    </source>
</evidence>
<gene>
    <name evidence="1" type="ORF">ACFSVM_25620</name>
</gene>
<name>A0ABW5SWX8_9BACL</name>
<protein>
    <submittedName>
        <fullName evidence="1">HK97 gp10 family phage protein</fullName>
    </submittedName>
</protein>
<comment type="caution">
    <text evidence="1">The sequence shown here is derived from an EMBL/GenBank/DDBJ whole genome shotgun (WGS) entry which is preliminary data.</text>
</comment>
<reference evidence="2" key="1">
    <citation type="journal article" date="2019" name="Int. J. Syst. Evol. Microbiol.">
        <title>The Global Catalogue of Microorganisms (GCM) 10K type strain sequencing project: providing services to taxonomists for standard genome sequencing and annotation.</title>
        <authorList>
            <consortium name="The Broad Institute Genomics Platform"/>
            <consortium name="The Broad Institute Genome Sequencing Center for Infectious Disease"/>
            <person name="Wu L."/>
            <person name="Ma J."/>
        </authorList>
    </citation>
    <scope>NUCLEOTIDE SEQUENCE [LARGE SCALE GENOMIC DNA]</scope>
    <source>
        <strain evidence="2">KCTC 33849</strain>
    </source>
</reference>
<proteinExistence type="predicted"/>
<accession>A0ABW5SWX8</accession>
<evidence type="ECO:0000313" key="1">
    <source>
        <dbReference type="EMBL" id="MFD2703813.1"/>
    </source>
</evidence>
<dbReference type="InterPro" id="IPR010064">
    <property type="entry name" value="HK97-gp10_tail"/>
</dbReference>